<accession>A0A1G4QDA7</accession>
<evidence type="ECO:0008006" key="5">
    <source>
        <dbReference type="Google" id="ProtNLM"/>
    </source>
</evidence>
<reference evidence="4" key="1">
    <citation type="submission" date="2016-10" db="EMBL/GenBank/DDBJ databases">
        <authorList>
            <person name="Varghese N."/>
            <person name="Submissions S."/>
        </authorList>
    </citation>
    <scope>NUCLEOTIDE SEQUENCE [LARGE SCALE GENOMIC DNA]</scope>
    <source>
        <strain evidence="4">CGMCC 1.1761</strain>
    </source>
</reference>
<sequence>MNTSPSSLARLALSAALALALAGCPGESEPEKRERVTAPESDAIARKTWLQPTDSTDPDVWLASRDAGADVPANAPAAKDWHGVLDEADDRFGETSRMIANRAVQLETMLGEIGIRETAREIIADFSTLAGKGSRAGFSDLCQHYYNLRTQGLDRTAALAALADEPALKSGKPTP</sequence>
<dbReference type="STRING" id="177413.SAMN05660859_1135"/>
<protein>
    <recommendedName>
        <fullName evidence="5">MxaH protein</fullName>
    </recommendedName>
</protein>
<gene>
    <name evidence="3" type="ORF">SAMN05660859_1135</name>
</gene>
<feature type="chain" id="PRO_5011562456" description="MxaH protein" evidence="2">
    <location>
        <begin position="23"/>
        <end position="175"/>
    </location>
</feature>
<dbReference type="EMBL" id="FMTP01000001">
    <property type="protein sequence ID" value="SCW42570.1"/>
    <property type="molecule type" value="Genomic_DNA"/>
</dbReference>
<keyword evidence="4" id="KW-1185">Reference proteome</keyword>
<evidence type="ECO:0000256" key="1">
    <source>
        <dbReference type="SAM" id="MobiDB-lite"/>
    </source>
</evidence>
<evidence type="ECO:0000256" key="2">
    <source>
        <dbReference type="SAM" id="SignalP"/>
    </source>
</evidence>
<evidence type="ECO:0000313" key="4">
    <source>
        <dbReference type="Proteomes" id="UP000198889"/>
    </source>
</evidence>
<dbReference type="AlphaFoldDB" id="A0A1G4QDA7"/>
<evidence type="ECO:0000313" key="3">
    <source>
        <dbReference type="EMBL" id="SCW42570.1"/>
    </source>
</evidence>
<feature type="region of interest" description="Disordered" evidence="1">
    <location>
        <begin position="24"/>
        <end position="58"/>
    </location>
</feature>
<name>A0A1G4QDA7_9HYPH</name>
<organism evidence="3 4">
    <name type="scientific">Ancylobacter rudongensis</name>
    <dbReference type="NCBI Taxonomy" id="177413"/>
    <lineage>
        <taxon>Bacteria</taxon>
        <taxon>Pseudomonadati</taxon>
        <taxon>Pseudomonadota</taxon>
        <taxon>Alphaproteobacteria</taxon>
        <taxon>Hyphomicrobiales</taxon>
        <taxon>Xanthobacteraceae</taxon>
        <taxon>Ancylobacter</taxon>
    </lineage>
</organism>
<feature type="signal peptide" evidence="2">
    <location>
        <begin position="1"/>
        <end position="22"/>
    </location>
</feature>
<dbReference type="Proteomes" id="UP000198889">
    <property type="component" value="Unassembled WGS sequence"/>
</dbReference>
<proteinExistence type="predicted"/>
<dbReference type="RefSeq" id="WP_091436818.1">
    <property type="nucleotide sequence ID" value="NZ_FMTP01000001.1"/>
</dbReference>
<keyword evidence="2" id="KW-0732">Signal</keyword>